<feature type="region of interest" description="Disordered" evidence="1">
    <location>
        <begin position="1"/>
        <end position="40"/>
    </location>
</feature>
<proteinExistence type="predicted"/>
<name>A0A4Y7PTP5_9AGAM</name>
<evidence type="ECO:0000313" key="3">
    <source>
        <dbReference type="EMBL" id="TDL18448.1"/>
    </source>
</evidence>
<organism evidence="3 4">
    <name type="scientific">Rickenella mellea</name>
    <dbReference type="NCBI Taxonomy" id="50990"/>
    <lineage>
        <taxon>Eukaryota</taxon>
        <taxon>Fungi</taxon>
        <taxon>Dikarya</taxon>
        <taxon>Basidiomycota</taxon>
        <taxon>Agaricomycotina</taxon>
        <taxon>Agaricomycetes</taxon>
        <taxon>Hymenochaetales</taxon>
        <taxon>Rickenellaceae</taxon>
        <taxon>Rickenella</taxon>
    </lineage>
</organism>
<dbReference type="Proteomes" id="UP000294933">
    <property type="component" value="Unassembled WGS sequence"/>
</dbReference>
<evidence type="ECO:0000313" key="2">
    <source>
        <dbReference type="EMBL" id="TDL14266.1"/>
    </source>
</evidence>
<dbReference type="EMBL" id="ML170207">
    <property type="protein sequence ID" value="TDL18448.1"/>
    <property type="molecule type" value="Genomic_DNA"/>
</dbReference>
<reference evidence="3 4" key="1">
    <citation type="submission" date="2018-06" db="EMBL/GenBank/DDBJ databases">
        <title>A transcriptomic atlas of mushroom development highlights an independent origin of complex multicellularity.</title>
        <authorList>
            <consortium name="DOE Joint Genome Institute"/>
            <person name="Krizsan K."/>
            <person name="Almasi E."/>
            <person name="Merenyi Z."/>
            <person name="Sahu N."/>
            <person name="Viragh M."/>
            <person name="Koszo T."/>
            <person name="Mondo S."/>
            <person name="Kiss B."/>
            <person name="Balint B."/>
            <person name="Kues U."/>
            <person name="Barry K."/>
            <person name="Hegedus J.C."/>
            <person name="Henrissat B."/>
            <person name="Johnson J."/>
            <person name="Lipzen A."/>
            <person name="Ohm R."/>
            <person name="Nagy I."/>
            <person name="Pangilinan J."/>
            <person name="Yan J."/>
            <person name="Xiong Y."/>
            <person name="Grigoriev I.V."/>
            <person name="Hibbett D.S."/>
            <person name="Nagy L.G."/>
        </authorList>
    </citation>
    <scope>NUCLEOTIDE SEQUENCE [LARGE SCALE GENOMIC DNA]</scope>
    <source>
        <strain evidence="3 4">SZMC22713</strain>
    </source>
</reference>
<evidence type="ECO:0000256" key="1">
    <source>
        <dbReference type="SAM" id="MobiDB-lite"/>
    </source>
</evidence>
<dbReference type="VEuPathDB" id="FungiDB:BD410DRAFT_806473"/>
<dbReference type="EMBL" id="ML170362">
    <property type="protein sequence ID" value="TDL14266.1"/>
    <property type="molecule type" value="Genomic_DNA"/>
</dbReference>
<sequence>MATLHPATTRLQPPQTKKSFRFNNTGNTPPHSPSVVRGAEASVEPHFPTIPRRAITIHRRPQQSIGTQPWCQIEELRPALPPFASTMSSLNSASVRENECLSSLNTRVDWALLDIQVMSSVNKLCSPTIRHPYAAHHNRTTTTRVKCISVGVLE</sequence>
<dbReference type="AlphaFoldDB" id="A0A4Y7PTP5"/>
<dbReference type="VEuPathDB" id="FungiDB:BD410DRAFT_809869"/>
<keyword evidence="4" id="KW-1185">Reference proteome</keyword>
<feature type="compositionally biased region" description="Polar residues" evidence="1">
    <location>
        <begin position="9"/>
        <end position="29"/>
    </location>
</feature>
<gene>
    <name evidence="3" type="ORF">BD410DRAFT_806473</name>
    <name evidence="2" type="ORF">BD410DRAFT_809869</name>
</gene>
<protein>
    <submittedName>
        <fullName evidence="3">Uncharacterized protein</fullName>
    </submittedName>
</protein>
<accession>A0A4Y7PTP5</accession>
<evidence type="ECO:0000313" key="4">
    <source>
        <dbReference type="Proteomes" id="UP000294933"/>
    </source>
</evidence>